<keyword evidence="2" id="KW-1185">Reference proteome</keyword>
<sequence length="106" mass="11550">MCLVEWRSLRHTPTPISTPDRSDIASTTTTSTAATTAITRTTATAPPEHWVLGGRTSVADGQLAALTRHIESMSRCSQTDRVAVSESIEMLEVEVYRVAAMQFQLS</sequence>
<organism evidence="1 2">
    <name type="scientific">Polarella glacialis</name>
    <name type="common">Dinoflagellate</name>
    <dbReference type="NCBI Taxonomy" id="89957"/>
    <lineage>
        <taxon>Eukaryota</taxon>
        <taxon>Sar</taxon>
        <taxon>Alveolata</taxon>
        <taxon>Dinophyceae</taxon>
        <taxon>Suessiales</taxon>
        <taxon>Suessiaceae</taxon>
        <taxon>Polarella</taxon>
    </lineage>
</organism>
<proteinExistence type="predicted"/>
<reference evidence="1" key="1">
    <citation type="submission" date="2021-02" db="EMBL/GenBank/DDBJ databases">
        <authorList>
            <person name="Dougan E. K."/>
            <person name="Rhodes N."/>
            <person name="Thang M."/>
            <person name="Chan C."/>
        </authorList>
    </citation>
    <scope>NUCLEOTIDE SEQUENCE</scope>
</reference>
<protein>
    <submittedName>
        <fullName evidence="1">Uncharacterized protein</fullName>
    </submittedName>
</protein>
<evidence type="ECO:0000313" key="2">
    <source>
        <dbReference type="Proteomes" id="UP000654075"/>
    </source>
</evidence>
<accession>A0A813DA68</accession>
<comment type="caution">
    <text evidence="1">The sequence shown here is derived from an EMBL/GenBank/DDBJ whole genome shotgun (WGS) entry which is preliminary data.</text>
</comment>
<gene>
    <name evidence="1" type="ORF">PGLA1383_LOCUS4406</name>
</gene>
<name>A0A813DA68_POLGL</name>
<dbReference type="EMBL" id="CAJNNV010001658">
    <property type="protein sequence ID" value="CAE8585498.1"/>
    <property type="molecule type" value="Genomic_DNA"/>
</dbReference>
<evidence type="ECO:0000313" key="1">
    <source>
        <dbReference type="EMBL" id="CAE8585498.1"/>
    </source>
</evidence>
<dbReference type="AlphaFoldDB" id="A0A813DA68"/>
<dbReference type="Proteomes" id="UP000654075">
    <property type="component" value="Unassembled WGS sequence"/>
</dbReference>